<evidence type="ECO:0000256" key="4">
    <source>
        <dbReference type="ARBA" id="ARBA00022989"/>
    </source>
</evidence>
<feature type="transmembrane region" description="Helical" evidence="6">
    <location>
        <begin position="336"/>
        <end position="357"/>
    </location>
</feature>
<evidence type="ECO:0000313" key="9">
    <source>
        <dbReference type="Proteomes" id="UP000806528"/>
    </source>
</evidence>
<dbReference type="PROSITE" id="PS50850">
    <property type="entry name" value="MFS"/>
    <property type="match status" value="1"/>
</dbReference>
<evidence type="ECO:0000256" key="2">
    <source>
        <dbReference type="ARBA" id="ARBA00022475"/>
    </source>
</evidence>
<comment type="caution">
    <text evidence="8">The sequence shown here is derived from an EMBL/GenBank/DDBJ whole genome shotgun (WGS) entry which is preliminary data.</text>
</comment>
<feature type="domain" description="Major facilitator superfamily (MFS) profile" evidence="7">
    <location>
        <begin position="4"/>
        <end position="387"/>
    </location>
</feature>
<feature type="transmembrane region" description="Helical" evidence="6">
    <location>
        <begin position="39"/>
        <end position="63"/>
    </location>
</feature>
<comment type="subcellular location">
    <subcellularLocation>
        <location evidence="1">Cell membrane</location>
        <topology evidence="1">Multi-pass membrane protein</topology>
    </subcellularLocation>
</comment>
<dbReference type="InterPro" id="IPR036259">
    <property type="entry name" value="MFS_trans_sf"/>
</dbReference>
<keyword evidence="3 6" id="KW-0812">Transmembrane</keyword>
<feature type="transmembrane region" description="Helical" evidence="6">
    <location>
        <begin position="293"/>
        <end position="315"/>
    </location>
</feature>
<dbReference type="PANTHER" id="PTHR43124:SF10">
    <property type="entry name" value="PURINE EFFLUX PUMP PBUE"/>
    <property type="match status" value="1"/>
</dbReference>
<dbReference type="Proteomes" id="UP000806528">
    <property type="component" value="Unassembled WGS sequence"/>
</dbReference>
<dbReference type="RefSeq" id="WP_193124154.1">
    <property type="nucleotide sequence ID" value="NZ_JADBGI010000026.1"/>
</dbReference>
<evidence type="ECO:0000256" key="5">
    <source>
        <dbReference type="ARBA" id="ARBA00023136"/>
    </source>
</evidence>
<feature type="transmembrane region" description="Helical" evidence="6">
    <location>
        <begin position="363"/>
        <end position="382"/>
    </location>
</feature>
<dbReference type="InterPro" id="IPR020846">
    <property type="entry name" value="MFS_dom"/>
</dbReference>
<keyword evidence="4 6" id="KW-1133">Transmembrane helix</keyword>
<reference evidence="8 9" key="1">
    <citation type="submission" date="2020-09" db="EMBL/GenBank/DDBJ databases">
        <title>Diversity and distribution of actinomycetes associated with coral in the coast of Hainan.</title>
        <authorList>
            <person name="Li F."/>
        </authorList>
    </citation>
    <scope>NUCLEOTIDE SEQUENCE [LARGE SCALE GENOMIC DNA]</scope>
    <source>
        <strain evidence="8 9">HNM0947</strain>
    </source>
</reference>
<dbReference type="CDD" id="cd17324">
    <property type="entry name" value="MFS_NepI_like"/>
    <property type="match status" value="1"/>
</dbReference>
<feature type="transmembrane region" description="Helical" evidence="6">
    <location>
        <begin position="156"/>
        <end position="176"/>
    </location>
</feature>
<name>A0ABR9PCJ1_9ACTN</name>
<keyword evidence="9" id="KW-1185">Reference proteome</keyword>
<dbReference type="SUPFAM" id="SSF103473">
    <property type="entry name" value="MFS general substrate transporter"/>
    <property type="match status" value="1"/>
</dbReference>
<protein>
    <submittedName>
        <fullName evidence="8">MFS transporter</fullName>
    </submittedName>
</protein>
<evidence type="ECO:0000256" key="1">
    <source>
        <dbReference type="ARBA" id="ARBA00004651"/>
    </source>
</evidence>
<accession>A0ABR9PCJ1</accession>
<proteinExistence type="predicted"/>
<dbReference type="InterPro" id="IPR050189">
    <property type="entry name" value="MFS_Efflux_Transporters"/>
</dbReference>
<feature type="transmembrane region" description="Helical" evidence="6">
    <location>
        <begin position="197"/>
        <end position="220"/>
    </location>
</feature>
<keyword evidence="5 6" id="KW-0472">Membrane</keyword>
<feature type="transmembrane region" description="Helical" evidence="6">
    <location>
        <begin position="93"/>
        <end position="116"/>
    </location>
</feature>
<evidence type="ECO:0000256" key="6">
    <source>
        <dbReference type="SAM" id="Phobius"/>
    </source>
</evidence>
<feature type="transmembrane region" description="Helical" evidence="6">
    <location>
        <begin position="267"/>
        <end position="287"/>
    </location>
</feature>
<evidence type="ECO:0000256" key="3">
    <source>
        <dbReference type="ARBA" id="ARBA00022692"/>
    </source>
</evidence>
<feature type="transmembrane region" description="Helical" evidence="6">
    <location>
        <begin position="240"/>
        <end position="260"/>
    </location>
</feature>
<keyword evidence="2" id="KW-1003">Cell membrane</keyword>
<dbReference type="Gene3D" id="1.20.1250.20">
    <property type="entry name" value="MFS general substrate transporter like domains"/>
    <property type="match status" value="1"/>
</dbReference>
<organism evidence="8 9">
    <name type="scientific">Nocardiopsis coralli</name>
    <dbReference type="NCBI Taxonomy" id="2772213"/>
    <lineage>
        <taxon>Bacteria</taxon>
        <taxon>Bacillati</taxon>
        <taxon>Actinomycetota</taxon>
        <taxon>Actinomycetes</taxon>
        <taxon>Streptosporangiales</taxon>
        <taxon>Nocardiopsidaceae</taxon>
        <taxon>Nocardiopsis</taxon>
    </lineage>
</organism>
<evidence type="ECO:0000259" key="7">
    <source>
        <dbReference type="PROSITE" id="PS50850"/>
    </source>
</evidence>
<evidence type="ECO:0000313" key="8">
    <source>
        <dbReference type="EMBL" id="MBE3001555.1"/>
    </source>
</evidence>
<feature type="transmembrane region" description="Helical" evidence="6">
    <location>
        <begin position="128"/>
        <end position="150"/>
    </location>
</feature>
<dbReference type="Pfam" id="PF07690">
    <property type="entry name" value="MFS_1"/>
    <property type="match status" value="1"/>
</dbReference>
<feature type="transmembrane region" description="Helical" evidence="6">
    <location>
        <begin position="70"/>
        <end position="87"/>
    </location>
</feature>
<dbReference type="InterPro" id="IPR011701">
    <property type="entry name" value="MFS"/>
</dbReference>
<dbReference type="EMBL" id="JADBGI010000026">
    <property type="protein sequence ID" value="MBE3001555.1"/>
    <property type="molecule type" value="Genomic_DNA"/>
</dbReference>
<sequence>MPVWLLALLFAALVLYTDDYVIAGVLPEIAEDLGVSQAQAGQLVTVFSVTVALAAPVAGVGLAGLDRRRVFGVSLAVFVAANVLAALTPSYGVLVVLRVVAALAAAATTPSLFAVAAARAPEGRTGRYIAVVALGVTGSIAAGVPIGTWVGGALGWRATFALMAVLGVAAAALILATLERAEQDGPPPSLPEQLRVLVAPAVSLGLAANALFMTGSMMLMTYLAPFTVALSGADTTARGALFALSGLAGMVGIWAGGLAADRWGPDRALATGVGAFLAAMAALAVLWELRPVPVWTMGAVSALLGAAAFFTSPAIQARLHALAGPVAPQALALNTSGTYLGVAGGGAVGGVLLAAFGPGALPFASAGFGVCALLSLALAVRVDRRGRVEVA</sequence>
<dbReference type="PANTHER" id="PTHR43124">
    <property type="entry name" value="PURINE EFFLUX PUMP PBUE"/>
    <property type="match status" value="1"/>
</dbReference>
<gene>
    <name evidence="8" type="ORF">IDM40_23095</name>
</gene>